<evidence type="ECO:0000313" key="4">
    <source>
        <dbReference type="EMBL" id="OAE33328.1"/>
    </source>
</evidence>
<dbReference type="Proteomes" id="UP001162541">
    <property type="component" value="Chromosome 6"/>
</dbReference>
<reference evidence="6" key="3">
    <citation type="journal article" date="2020" name="Curr. Biol.">
        <title>Chromatin organization in early land plants reveals an ancestral association between H3K27me3, transposons, and constitutive heterochromatin.</title>
        <authorList>
            <person name="Montgomery S.A."/>
            <person name="Tanizawa Y."/>
            <person name="Galik B."/>
            <person name="Wang N."/>
            <person name="Ito T."/>
            <person name="Mochizuki T."/>
            <person name="Akimcheva S."/>
            <person name="Bowman J.L."/>
            <person name="Cognat V."/>
            <person name="Marechal-Drouard L."/>
            <person name="Ekker H."/>
            <person name="Hong S.F."/>
            <person name="Kohchi T."/>
            <person name="Lin S.S."/>
            <person name="Liu L.D."/>
            <person name="Nakamura Y."/>
            <person name="Valeeva L.R."/>
            <person name="Shakirov E.V."/>
            <person name="Shippen D.E."/>
            <person name="Wei W.L."/>
            <person name="Yagura M."/>
            <person name="Yamaoka S."/>
            <person name="Yamato K.T."/>
            <person name="Liu C."/>
            <person name="Berger F."/>
        </authorList>
    </citation>
    <scope>NUCLEOTIDE SEQUENCE [LARGE SCALE GENOMIC DNA]</scope>
    <source>
        <strain evidence="6">Tak-1</strain>
    </source>
</reference>
<reference evidence="3" key="2">
    <citation type="journal article" date="2019" name="Curr. Biol.">
        <title>Chromatin organization in early land plants reveals an ancestral association between H3K27me3, transposons, and constitutive heterochromatin.</title>
        <authorList>
            <person name="Montgomery S.A."/>
            <person name="Tanizawa Y."/>
            <person name="Galik B."/>
            <person name="Wang N."/>
            <person name="Ito T."/>
            <person name="Mochizuki T."/>
            <person name="Akimcheva S."/>
            <person name="Bowman J."/>
            <person name="Cognat V."/>
            <person name="Drouard L."/>
            <person name="Ekker H."/>
            <person name="Houng S."/>
            <person name="Kohchi T."/>
            <person name="Lin S."/>
            <person name="Liu L.D."/>
            <person name="Nakamura Y."/>
            <person name="Valeeva L.R."/>
            <person name="Shakirov E.V."/>
            <person name="Shippen D.E."/>
            <person name="Wei W."/>
            <person name="Yagura M."/>
            <person name="Yamaoka S."/>
            <person name="Yamato K.T."/>
            <person name="Liu C."/>
            <person name="Berger F."/>
        </authorList>
    </citation>
    <scope>NUCLEOTIDE SEQUENCE [LARGE SCALE GENOMIC DNA]</scope>
    <source>
        <strain evidence="3">Tak-1</strain>
    </source>
</reference>
<dbReference type="EMBL" id="AP019871">
    <property type="protein sequence ID" value="BBN13673.1"/>
    <property type="molecule type" value="Genomic_DNA"/>
</dbReference>
<keyword evidence="2" id="KW-1133">Transmembrane helix</keyword>
<reference evidence="4 5" key="1">
    <citation type="submission" date="2016-03" db="EMBL/GenBank/DDBJ databases">
        <title>Mechanisms controlling the formation of the plant cell surface in tip-growing cells are functionally conserved among land plants.</title>
        <authorList>
            <person name="Honkanen S."/>
            <person name="Jones V.A."/>
            <person name="Morieri G."/>
            <person name="Champion C."/>
            <person name="Hetherington A.J."/>
            <person name="Kelly S."/>
            <person name="Saint-Marcoux D."/>
            <person name="Proust H."/>
            <person name="Prescott H."/>
            <person name="Dolan L."/>
        </authorList>
    </citation>
    <scope>NUCLEOTIDE SEQUENCE [LARGE SCALE GENOMIC DNA]</scope>
    <source>
        <strain evidence="5">cv. Tak-1 and cv. Tak-2</strain>
        <tissue evidence="4">Whole gametophyte</tissue>
    </source>
</reference>
<sequence>MEIASIPVGRVARGGSQSGASCKANGECCRGMMRFRRLFFFVSCSLLLTVVFMAVDQFSHLPRFSSSDGAAYKQSYKQSYNHGANRGPHLGQKPRSMYGDSQSRSRKLLGQVPASFSRDFSVPVLPAIEQEAVQAVPLT</sequence>
<protein>
    <submittedName>
        <fullName evidence="4">Uncharacterized protein</fullName>
    </submittedName>
</protein>
<feature type="region of interest" description="Disordered" evidence="1">
    <location>
        <begin position="78"/>
        <end position="106"/>
    </location>
</feature>
<keyword evidence="2" id="KW-0472">Membrane</keyword>
<gene>
    <name evidence="4" type="ORF">AXG93_4123s1030</name>
    <name evidence="3" type="ORF">Mp_6g05500</name>
</gene>
<evidence type="ECO:0000313" key="6">
    <source>
        <dbReference type="Proteomes" id="UP001162541"/>
    </source>
</evidence>
<feature type="transmembrane region" description="Helical" evidence="2">
    <location>
        <begin position="38"/>
        <end position="55"/>
    </location>
</feature>
<dbReference type="AlphaFoldDB" id="A0A176WJI9"/>
<evidence type="ECO:0000256" key="1">
    <source>
        <dbReference type="SAM" id="MobiDB-lite"/>
    </source>
</evidence>
<accession>A0A176WJI9</accession>
<evidence type="ECO:0000313" key="5">
    <source>
        <dbReference type="Proteomes" id="UP000077202"/>
    </source>
</evidence>
<dbReference type="Proteomes" id="UP000077202">
    <property type="component" value="Unassembled WGS sequence"/>
</dbReference>
<dbReference type="EMBL" id="LVLJ01000663">
    <property type="protein sequence ID" value="OAE33328.1"/>
    <property type="molecule type" value="Genomic_DNA"/>
</dbReference>
<keyword evidence="5" id="KW-1185">Reference proteome</keyword>
<evidence type="ECO:0000256" key="2">
    <source>
        <dbReference type="SAM" id="Phobius"/>
    </source>
</evidence>
<proteinExistence type="predicted"/>
<keyword evidence="2" id="KW-0812">Transmembrane</keyword>
<feature type="region of interest" description="Disordered" evidence="1">
    <location>
        <begin position="1"/>
        <end position="22"/>
    </location>
</feature>
<evidence type="ECO:0000313" key="3">
    <source>
        <dbReference type="EMBL" id="BBN13673.1"/>
    </source>
</evidence>
<name>A0A176WJI9_MARPO</name>
<organism evidence="4 5">
    <name type="scientific">Marchantia polymorpha subsp. ruderalis</name>
    <dbReference type="NCBI Taxonomy" id="1480154"/>
    <lineage>
        <taxon>Eukaryota</taxon>
        <taxon>Viridiplantae</taxon>
        <taxon>Streptophyta</taxon>
        <taxon>Embryophyta</taxon>
        <taxon>Marchantiophyta</taxon>
        <taxon>Marchantiopsida</taxon>
        <taxon>Marchantiidae</taxon>
        <taxon>Marchantiales</taxon>
        <taxon>Marchantiaceae</taxon>
        <taxon>Marchantia</taxon>
    </lineage>
</organism>